<keyword evidence="3" id="KW-0349">Heme</keyword>
<dbReference type="InterPro" id="IPR001199">
    <property type="entry name" value="Cyt_B5-like_heme/steroid-bd"/>
</dbReference>
<dbReference type="Pfam" id="PF00173">
    <property type="entry name" value="Cyt-b5"/>
    <property type="match status" value="1"/>
</dbReference>
<dbReference type="SMART" id="SM01117">
    <property type="entry name" value="Cyt-b5"/>
    <property type="match status" value="1"/>
</dbReference>
<dbReference type="STRING" id="8187.ENSLCAP00010001508"/>
<keyword evidence="2" id="KW-0963">Cytoplasm</keyword>
<dbReference type="Proteomes" id="UP000314980">
    <property type="component" value="Unassembled WGS sequence"/>
</dbReference>
<feature type="domain" description="Cytochrome b5 heme-binding" evidence="12">
    <location>
        <begin position="4"/>
        <end position="76"/>
    </location>
</feature>
<evidence type="ECO:0000256" key="3">
    <source>
        <dbReference type="ARBA" id="ARBA00022617"/>
    </source>
</evidence>
<evidence type="ECO:0000256" key="6">
    <source>
        <dbReference type="ARBA" id="ARBA00023212"/>
    </source>
</evidence>
<sequence>MDRPRYFTPAEVAAHNTVADLWVSFLGKVCDLTPLMSRYKGDALLLPIMESAGQDISCWFDPQTKDVRAETGSHSDPQRPPEDPDQT</sequence>
<dbReference type="Ensembl" id="ENSLCAT00010001571.1">
    <property type="protein sequence ID" value="ENSLCAP00010001508.1"/>
    <property type="gene ID" value="ENSLCAG00010000881.1"/>
</dbReference>
<reference evidence="14" key="1">
    <citation type="submission" date="2015-09" db="EMBL/GenBank/DDBJ databases">
        <authorList>
            <person name="Sai Rama Sridatta P."/>
        </authorList>
    </citation>
    <scope>NUCLEOTIDE SEQUENCE [LARGE SCALE GENOMIC DNA]</scope>
</reference>
<dbReference type="PANTHER" id="PTHR21281">
    <property type="entry name" value="CYTOCHROME B5 DOMAIN-CONTAINING PROTEIN 1"/>
    <property type="match status" value="1"/>
</dbReference>
<keyword evidence="5" id="KW-0408">Iron</keyword>
<dbReference type="Gene3D" id="3.10.120.10">
    <property type="entry name" value="Cytochrome b5-like heme/steroid binding domain"/>
    <property type="match status" value="1"/>
</dbReference>
<keyword evidence="7" id="KW-0966">Cell projection</keyword>
<keyword evidence="14" id="KW-1185">Reference proteome</keyword>
<evidence type="ECO:0000313" key="14">
    <source>
        <dbReference type="Proteomes" id="UP000314980"/>
    </source>
</evidence>
<keyword evidence="6" id="KW-0206">Cytoskeleton</keyword>
<protein>
    <recommendedName>
        <fullName evidence="9">Cytochrome b5 domain-containing protein 1</fullName>
    </recommendedName>
</protein>
<dbReference type="InParanoid" id="A0A4W6BL03"/>
<accession>A0A4W6BL03</accession>
<evidence type="ECO:0000256" key="7">
    <source>
        <dbReference type="ARBA" id="ARBA00023273"/>
    </source>
</evidence>
<dbReference type="PANTHER" id="PTHR21281:SF0">
    <property type="entry name" value="CYTOCHROME B5 DOMAIN-CONTAINING PROTEIN 1"/>
    <property type="match status" value="1"/>
</dbReference>
<evidence type="ECO:0000256" key="9">
    <source>
        <dbReference type="ARBA" id="ARBA00040649"/>
    </source>
</evidence>
<reference evidence="13" key="2">
    <citation type="submission" date="2025-08" db="UniProtKB">
        <authorList>
            <consortium name="Ensembl"/>
        </authorList>
    </citation>
    <scope>IDENTIFICATION</scope>
</reference>
<evidence type="ECO:0000256" key="4">
    <source>
        <dbReference type="ARBA" id="ARBA00022723"/>
    </source>
</evidence>
<feature type="region of interest" description="Disordered" evidence="11">
    <location>
        <begin position="63"/>
        <end position="87"/>
    </location>
</feature>
<evidence type="ECO:0000256" key="2">
    <source>
        <dbReference type="ARBA" id="ARBA00022490"/>
    </source>
</evidence>
<dbReference type="PROSITE" id="PS50255">
    <property type="entry name" value="CYTOCHROME_B5_2"/>
    <property type="match status" value="1"/>
</dbReference>
<evidence type="ECO:0000313" key="13">
    <source>
        <dbReference type="Ensembl" id="ENSLCAP00010001508.1"/>
    </source>
</evidence>
<evidence type="ECO:0000256" key="1">
    <source>
        <dbReference type="ARBA" id="ARBA00004430"/>
    </source>
</evidence>
<dbReference type="GeneTree" id="ENSGT00440000037582"/>
<comment type="subcellular location">
    <subcellularLocation>
        <location evidence="1">Cytoplasm</location>
        <location evidence="1">Cytoskeleton</location>
        <location evidence="1">Cilium axoneme</location>
    </subcellularLocation>
</comment>
<dbReference type="InterPro" id="IPR052320">
    <property type="entry name" value="Cytochrome_b5_domain"/>
</dbReference>
<keyword evidence="4" id="KW-0479">Metal-binding</keyword>
<comment type="function">
    <text evidence="10">Radial spoke stalk protein that binds heme under oxidizing conditions. Required for the coordinated beating of multiple cilia maybe by functioning in a redox signaling pathway.</text>
</comment>
<dbReference type="GO" id="GO:0046872">
    <property type="term" value="F:metal ion binding"/>
    <property type="evidence" value="ECO:0007669"/>
    <property type="project" value="UniProtKB-KW"/>
</dbReference>
<reference evidence="13" key="3">
    <citation type="submission" date="2025-09" db="UniProtKB">
        <authorList>
            <consortium name="Ensembl"/>
        </authorList>
    </citation>
    <scope>IDENTIFICATION</scope>
</reference>
<proteinExistence type="inferred from homology"/>
<dbReference type="GO" id="GO:0003341">
    <property type="term" value="P:cilium movement"/>
    <property type="evidence" value="ECO:0007669"/>
    <property type="project" value="TreeGrafter"/>
</dbReference>
<dbReference type="InterPro" id="IPR036400">
    <property type="entry name" value="Cyt_B5-like_heme/steroid_sf"/>
</dbReference>
<evidence type="ECO:0000259" key="12">
    <source>
        <dbReference type="PROSITE" id="PS50255"/>
    </source>
</evidence>
<dbReference type="AlphaFoldDB" id="A0A4W6BL03"/>
<evidence type="ECO:0000256" key="11">
    <source>
        <dbReference type="SAM" id="MobiDB-lite"/>
    </source>
</evidence>
<evidence type="ECO:0000256" key="8">
    <source>
        <dbReference type="ARBA" id="ARBA00038168"/>
    </source>
</evidence>
<dbReference type="GO" id="GO:0005930">
    <property type="term" value="C:axoneme"/>
    <property type="evidence" value="ECO:0007669"/>
    <property type="project" value="UniProtKB-SubCell"/>
</dbReference>
<name>A0A4W6BL03_LATCA</name>
<evidence type="ECO:0000256" key="10">
    <source>
        <dbReference type="ARBA" id="ARBA00046139"/>
    </source>
</evidence>
<comment type="similarity">
    <text evidence="8">Belongs to the cytochrome b5 family.</text>
</comment>
<organism evidence="13 14">
    <name type="scientific">Lates calcarifer</name>
    <name type="common">Barramundi</name>
    <name type="synonym">Holocentrus calcarifer</name>
    <dbReference type="NCBI Taxonomy" id="8187"/>
    <lineage>
        <taxon>Eukaryota</taxon>
        <taxon>Metazoa</taxon>
        <taxon>Chordata</taxon>
        <taxon>Craniata</taxon>
        <taxon>Vertebrata</taxon>
        <taxon>Euteleostomi</taxon>
        <taxon>Actinopterygii</taxon>
        <taxon>Neopterygii</taxon>
        <taxon>Teleostei</taxon>
        <taxon>Neoteleostei</taxon>
        <taxon>Acanthomorphata</taxon>
        <taxon>Carangaria</taxon>
        <taxon>Carangaria incertae sedis</taxon>
        <taxon>Centropomidae</taxon>
        <taxon>Lates</taxon>
    </lineage>
</organism>
<dbReference type="SUPFAM" id="SSF55856">
    <property type="entry name" value="Cytochrome b5-like heme/steroid binding domain"/>
    <property type="match status" value="1"/>
</dbReference>
<evidence type="ECO:0000256" key="5">
    <source>
        <dbReference type="ARBA" id="ARBA00023004"/>
    </source>
</evidence>